<protein>
    <recommendedName>
        <fullName evidence="3">DUF2975 domain-containing protein</fullName>
    </recommendedName>
</protein>
<keyword evidence="1" id="KW-0472">Membrane</keyword>
<gene>
    <name evidence="2" type="ORF">MGWOODY_Mmi797</name>
</gene>
<feature type="transmembrane region" description="Helical" evidence="1">
    <location>
        <begin position="20"/>
        <end position="41"/>
    </location>
</feature>
<dbReference type="AlphaFoldDB" id="A0A160VG08"/>
<proteinExistence type="predicted"/>
<feature type="transmembrane region" description="Helical" evidence="1">
    <location>
        <begin position="136"/>
        <end position="156"/>
    </location>
</feature>
<keyword evidence="1" id="KW-0812">Transmembrane</keyword>
<dbReference type="InterPro" id="IPR021354">
    <property type="entry name" value="DUF2975"/>
</dbReference>
<sequence length="210" mass="23432">MAKIENRKIVATADITLRIVFYIFILGATFFMGKTLMGPILGVSDYSSGLSTPMEFSVPEQGTATFNSNQVVPVKIVGGRGVVQINRPVPNVLLIPFFILNFIFFGLILWIVYSLRKIVQSVRQKNPFTSTNGKRLRIIAFSMVGIELIRGLADLTKMLYLEPRLHFETILIRSDISISLRVIIAGLVILVIAEAFRIGAEITEEQELTV</sequence>
<evidence type="ECO:0000313" key="2">
    <source>
        <dbReference type="EMBL" id="CUV09525.1"/>
    </source>
</evidence>
<reference evidence="2" key="1">
    <citation type="submission" date="2015-10" db="EMBL/GenBank/DDBJ databases">
        <authorList>
            <person name="Gilbert D.G."/>
        </authorList>
    </citation>
    <scope>NUCLEOTIDE SEQUENCE</scope>
</reference>
<feature type="transmembrane region" description="Helical" evidence="1">
    <location>
        <begin position="93"/>
        <end position="115"/>
    </location>
</feature>
<organism evidence="2">
    <name type="scientific">hydrothermal vent metagenome</name>
    <dbReference type="NCBI Taxonomy" id="652676"/>
    <lineage>
        <taxon>unclassified sequences</taxon>
        <taxon>metagenomes</taxon>
        <taxon>ecological metagenomes</taxon>
    </lineage>
</organism>
<evidence type="ECO:0008006" key="3">
    <source>
        <dbReference type="Google" id="ProtNLM"/>
    </source>
</evidence>
<keyword evidence="1" id="KW-1133">Transmembrane helix</keyword>
<feature type="transmembrane region" description="Helical" evidence="1">
    <location>
        <begin position="176"/>
        <end position="196"/>
    </location>
</feature>
<evidence type="ECO:0000256" key="1">
    <source>
        <dbReference type="SAM" id="Phobius"/>
    </source>
</evidence>
<accession>A0A160VG08</accession>
<dbReference type="Pfam" id="PF11188">
    <property type="entry name" value="DUF2975"/>
    <property type="match status" value="1"/>
</dbReference>
<dbReference type="EMBL" id="FAXC01000259">
    <property type="protein sequence ID" value="CUV09525.1"/>
    <property type="molecule type" value="Genomic_DNA"/>
</dbReference>
<name>A0A160VG08_9ZZZZ</name>